<sequence length="37" mass="4585">MRRIRSAVLLFILFLDAFPWVPSWWFSILRWLLAYSL</sequence>
<evidence type="ECO:0000313" key="2">
    <source>
        <dbReference type="Proteomes" id="UP000005522"/>
    </source>
</evidence>
<dbReference type="Proteomes" id="UP000005522">
    <property type="component" value="Plasmid megap mpAca1.1"/>
</dbReference>
<geneLocation type="plasmid" evidence="2">
    <name>megaPlasmid mpAca1.1</name>
</geneLocation>
<accession>A0A059ZVG3</accession>
<organism evidence="1 2">
    <name type="scientific">Acidithiobacillus caldus (strain ATCC 51756 / DSM 8584 / KU)</name>
    <dbReference type="NCBI Taxonomy" id="637389"/>
    <lineage>
        <taxon>Bacteria</taxon>
        <taxon>Pseudomonadati</taxon>
        <taxon>Pseudomonadota</taxon>
        <taxon>Acidithiobacillia</taxon>
        <taxon>Acidithiobacillales</taxon>
        <taxon>Acidithiobacillaceae</taxon>
        <taxon>Acidithiobacillus</taxon>
    </lineage>
</organism>
<gene>
    <name evidence="1" type="ORF">Acaty_m0161</name>
</gene>
<name>A0A059ZVG3_ACICK</name>
<dbReference type="HOGENOM" id="CLU_3338929_0_0_6"/>
<dbReference type="AlphaFoldDB" id="A0A059ZVG3"/>
<protein>
    <submittedName>
        <fullName evidence="1">Uncharacterized protein</fullName>
    </submittedName>
</protein>
<proteinExistence type="predicted"/>
<reference evidence="1 2" key="1">
    <citation type="journal article" date="2009" name="J. Bacteriol.">
        <title>Draft genome sequence of the extremely acidophilic bacterium Acidithiobacillus caldus ATCC 51756 reveals metabolic versatility in the genus Acidithiobacillus.</title>
        <authorList>
            <person name="Valdes J."/>
            <person name="Quatrini R."/>
            <person name="Hallberg K."/>
            <person name="Dopson M."/>
            <person name="Valenzuela P.D."/>
            <person name="Holmes D.S."/>
        </authorList>
    </citation>
    <scope>NUCLEOTIDE SEQUENCE [LARGE SCALE GENOMIC DNA]</scope>
    <source>
        <strain evidence="2">ATCC 51756 / DSM 8584 / KU</strain>
        <plasmid evidence="2">megaPlasmid mpAca1.1</plasmid>
    </source>
</reference>
<keyword evidence="1" id="KW-0614">Plasmid</keyword>
<evidence type="ECO:0000313" key="1">
    <source>
        <dbReference type="EMBL" id="AIA56734.1"/>
    </source>
</evidence>
<dbReference type="KEGG" id="acz:Acaty_m0161"/>
<dbReference type="EMBL" id="CP005987">
    <property type="protein sequence ID" value="AIA56734.1"/>
    <property type="molecule type" value="Genomic_DNA"/>
</dbReference>